<organism evidence="1">
    <name type="scientific">Myoviridae sp. ctPuP5</name>
    <dbReference type="NCBI Taxonomy" id="2823543"/>
    <lineage>
        <taxon>Viruses</taxon>
        <taxon>Duplodnaviria</taxon>
        <taxon>Heunggongvirae</taxon>
        <taxon>Uroviricota</taxon>
        <taxon>Caudoviricetes</taxon>
    </lineage>
</organism>
<proteinExistence type="predicted"/>
<dbReference type="EMBL" id="BK014662">
    <property type="protein sequence ID" value="DAD66619.1"/>
    <property type="molecule type" value="Genomic_DNA"/>
</dbReference>
<evidence type="ECO:0000313" key="1">
    <source>
        <dbReference type="EMBL" id="DAD66619.1"/>
    </source>
</evidence>
<name>A0A8S5L9I9_9CAUD</name>
<accession>A0A8S5L9I9</accession>
<protein>
    <submittedName>
        <fullName evidence="1">Uncharacterized protein</fullName>
    </submittedName>
</protein>
<reference evidence="1" key="1">
    <citation type="journal article" date="2021" name="Proc. Natl. Acad. Sci. U.S.A.">
        <title>A Catalog of Tens of Thousands of Viruses from Human Metagenomes Reveals Hidden Associations with Chronic Diseases.</title>
        <authorList>
            <person name="Tisza M.J."/>
            <person name="Buck C.B."/>
        </authorList>
    </citation>
    <scope>NUCLEOTIDE SEQUENCE</scope>
    <source>
        <strain evidence="1">CtPuP5</strain>
    </source>
</reference>
<sequence>MFFNTANIRTLFETTIHLLFLLVFINTKQFSH</sequence>